<dbReference type="SUPFAM" id="SSF56784">
    <property type="entry name" value="HAD-like"/>
    <property type="match status" value="1"/>
</dbReference>
<dbReference type="SFLD" id="SFLDG01129">
    <property type="entry name" value="C1.5:_HAD__Beta-PGM__Phosphata"/>
    <property type="match status" value="1"/>
</dbReference>
<protein>
    <submittedName>
        <fullName evidence="6">HAD family phosphatase</fullName>
    </submittedName>
</protein>
<accession>A0A432MQG1</accession>
<proteinExistence type="inferred from homology"/>
<dbReference type="GO" id="GO:0003824">
    <property type="term" value="F:catalytic activity"/>
    <property type="evidence" value="ECO:0007669"/>
    <property type="project" value="UniProtKB-ARBA"/>
</dbReference>
<dbReference type="AlphaFoldDB" id="A0A432MQG1"/>
<dbReference type="InterPro" id="IPR023214">
    <property type="entry name" value="HAD_sf"/>
</dbReference>
<evidence type="ECO:0000256" key="5">
    <source>
        <dbReference type="ARBA" id="ARBA00023277"/>
    </source>
</evidence>
<comment type="cofactor">
    <cofactor evidence="1">
        <name>Mg(2+)</name>
        <dbReference type="ChEBI" id="CHEBI:18420"/>
    </cofactor>
</comment>
<reference evidence="6 7" key="2">
    <citation type="submission" date="2019-01" db="EMBL/GenBank/DDBJ databases">
        <title>Tautonia sociabilis, a novel thermotolerant planctomycete of Isosphaeraceae family, isolated from a 4000 m deep subterranean habitat.</title>
        <authorList>
            <person name="Kovaleva O.L."/>
            <person name="Elcheninov A.G."/>
            <person name="Van Heerden E."/>
            <person name="Toshchakov S.V."/>
            <person name="Novikov A."/>
            <person name="Bonch-Osmolovskaya E.A."/>
            <person name="Kublanov I.V."/>
        </authorList>
    </citation>
    <scope>NUCLEOTIDE SEQUENCE [LARGE SCALE GENOMIC DNA]</scope>
    <source>
        <strain evidence="6 7">GM2012</strain>
    </source>
</reference>
<gene>
    <name evidence="6" type="ORF">TsocGM_02430</name>
</gene>
<dbReference type="GO" id="GO:0046872">
    <property type="term" value="F:metal ion binding"/>
    <property type="evidence" value="ECO:0007669"/>
    <property type="project" value="UniProtKB-KW"/>
</dbReference>
<dbReference type="PRINTS" id="PR00413">
    <property type="entry name" value="HADHALOGNASE"/>
</dbReference>
<evidence type="ECO:0000256" key="2">
    <source>
        <dbReference type="ARBA" id="ARBA00006171"/>
    </source>
</evidence>
<dbReference type="PANTHER" id="PTHR46193">
    <property type="entry name" value="6-PHOSPHOGLUCONATE PHOSPHATASE"/>
    <property type="match status" value="1"/>
</dbReference>
<dbReference type="InterPro" id="IPR041492">
    <property type="entry name" value="HAD_2"/>
</dbReference>
<dbReference type="PANTHER" id="PTHR46193:SF18">
    <property type="entry name" value="HEXITOL PHOSPHATASE B"/>
    <property type="match status" value="1"/>
</dbReference>
<dbReference type="NCBIfam" id="TIGR01509">
    <property type="entry name" value="HAD-SF-IA-v3"/>
    <property type="match status" value="1"/>
</dbReference>
<reference evidence="6 7" key="1">
    <citation type="submission" date="2018-12" db="EMBL/GenBank/DDBJ databases">
        <authorList>
            <person name="Toschakov S.V."/>
        </authorList>
    </citation>
    <scope>NUCLEOTIDE SEQUENCE [LARGE SCALE GENOMIC DNA]</scope>
    <source>
        <strain evidence="6 7">GM2012</strain>
    </source>
</reference>
<comment type="caution">
    <text evidence="6">The sequence shown here is derived from an EMBL/GenBank/DDBJ whole genome shotgun (WGS) entry which is preliminary data.</text>
</comment>
<dbReference type="SFLD" id="SFLDS00003">
    <property type="entry name" value="Haloacid_Dehalogenase"/>
    <property type="match status" value="1"/>
</dbReference>
<evidence type="ECO:0000256" key="3">
    <source>
        <dbReference type="ARBA" id="ARBA00022723"/>
    </source>
</evidence>
<sequence>MSSSPTPRAVLFDFDGVIADTENVHIASWERTFAAMGLEVTPEQCARAVEIDDRDFLAEILESKRIEGGAIDGWVGRKQALAAAMLRDEPRLYAGVAPLVRGLAGEARLAVVSSARRADVEVVLDAGGITEAFSVIVAKEDVSATKPNPEPYRTALERLGISAAEAVALEDSAAGLASARSAGIRCVAVGHRHPRGVWVGDSPFLDDLTDERATRKALGFDAP</sequence>
<organism evidence="6 7">
    <name type="scientific">Tautonia sociabilis</name>
    <dbReference type="NCBI Taxonomy" id="2080755"/>
    <lineage>
        <taxon>Bacteria</taxon>
        <taxon>Pseudomonadati</taxon>
        <taxon>Planctomycetota</taxon>
        <taxon>Planctomycetia</taxon>
        <taxon>Isosphaerales</taxon>
        <taxon>Isosphaeraceae</taxon>
        <taxon>Tautonia</taxon>
    </lineage>
</organism>
<dbReference type="InterPro" id="IPR006439">
    <property type="entry name" value="HAD-SF_hydro_IA"/>
</dbReference>
<dbReference type="EMBL" id="RYZH01000003">
    <property type="protein sequence ID" value="RUL89296.1"/>
    <property type="molecule type" value="Genomic_DNA"/>
</dbReference>
<name>A0A432MQG1_9BACT</name>
<keyword evidence="4" id="KW-0460">Magnesium</keyword>
<dbReference type="OrthoDB" id="9797743at2"/>
<dbReference type="InterPro" id="IPR023198">
    <property type="entry name" value="PGP-like_dom2"/>
</dbReference>
<keyword evidence="7" id="KW-1185">Reference proteome</keyword>
<dbReference type="Pfam" id="PF13419">
    <property type="entry name" value="HAD_2"/>
    <property type="match status" value="1"/>
</dbReference>
<evidence type="ECO:0000256" key="1">
    <source>
        <dbReference type="ARBA" id="ARBA00001946"/>
    </source>
</evidence>
<dbReference type="InterPro" id="IPR051600">
    <property type="entry name" value="Beta-PGM-like"/>
</dbReference>
<evidence type="ECO:0000313" key="6">
    <source>
        <dbReference type="EMBL" id="RUL89296.1"/>
    </source>
</evidence>
<comment type="similarity">
    <text evidence="2">Belongs to the HAD-like hydrolase superfamily. CbbY/CbbZ/Gph/YieH family.</text>
</comment>
<keyword evidence="5" id="KW-0119">Carbohydrate metabolism</keyword>
<evidence type="ECO:0000256" key="4">
    <source>
        <dbReference type="ARBA" id="ARBA00022842"/>
    </source>
</evidence>
<dbReference type="InterPro" id="IPR036412">
    <property type="entry name" value="HAD-like_sf"/>
</dbReference>
<dbReference type="RefSeq" id="WP_126723731.1">
    <property type="nucleotide sequence ID" value="NZ_RYZH01000003.1"/>
</dbReference>
<evidence type="ECO:0000313" key="7">
    <source>
        <dbReference type="Proteomes" id="UP000280296"/>
    </source>
</evidence>
<dbReference type="Proteomes" id="UP000280296">
    <property type="component" value="Unassembled WGS sequence"/>
</dbReference>
<keyword evidence="3" id="KW-0479">Metal-binding</keyword>
<dbReference type="Gene3D" id="3.40.50.1000">
    <property type="entry name" value="HAD superfamily/HAD-like"/>
    <property type="match status" value="1"/>
</dbReference>
<dbReference type="Gene3D" id="1.10.150.240">
    <property type="entry name" value="Putative phosphatase, domain 2"/>
    <property type="match status" value="1"/>
</dbReference>